<evidence type="ECO:0000313" key="6">
    <source>
        <dbReference type="Proteomes" id="UP000603715"/>
    </source>
</evidence>
<keyword evidence="1 2" id="KW-0732">Signal</keyword>
<dbReference type="Pfam" id="PF18962">
    <property type="entry name" value="Por_Secre_tail"/>
    <property type="match status" value="1"/>
</dbReference>
<evidence type="ECO:0000259" key="3">
    <source>
        <dbReference type="Pfam" id="PF18962"/>
    </source>
</evidence>
<comment type="caution">
    <text evidence="5">The sequence shown here is derived from an EMBL/GenBank/DDBJ whole genome shotgun (WGS) entry which is preliminary data.</text>
</comment>
<keyword evidence="6" id="KW-1185">Reference proteome</keyword>
<reference evidence="5" key="1">
    <citation type="submission" date="2021-11" db="EMBL/GenBank/DDBJ databases">
        <title>Description of novel Chryseobacterium species.</title>
        <authorList>
            <person name="Saticioglu I.B."/>
            <person name="Ay H."/>
            <person name="Altun S."/>
            <person name="Duman M."/>
        </authorList>
    </citation>
    <scope>NUCLEOTIDE SEQUENCE</scope>
    <source>
        <strain evidence="5">C-39</strain>
    </source>
</reference>
<gene>
    <name evidence="4" type="ORF">IEW27_22050</name>
    <name evidence="5" type="ORF">LNP80_21020</name>
</gene>
<dbReference type="AlphaFoldDB" id="A0A9Q3UY19"/>
<dbReference type="RefSeq" id="WP_191181602.1">
    <property type="nucleotide sequence ID" value="NZ_JACXXP010000061.1"/>
</dbReference>
<dbReference type="InterPro" id="IPR026876">
    <property type="entry name" value="Fn3_assoc_repeat"/>
</dbReference>
<evidence type="ECO:0000313" key="4">
    <source>
        <dbReference type="EMBL" id="MBD3907257.1"/>
    </source>
</evidence>
<evidence type="ECO:0000256" key="1">
    <source>
        <dbReference type="ARBA" id="ARBA00022729"/>
    </source>
</evidence>
<organism evidence="5 7">
    <name type="scientific">Chryseobacterium muglaense</name>
    <dbReference type="NCBI Taxonomy" id="2893752"/>
    <lineage>
        <taxon>Bacteria</taxon>
        <taxon>Pseudomonadati</taxon>
        <taxon>Bacteroidota</taxon>
        <taxon>Flavobacteriia</taxon>
        <taxon>Flavobacteriales</taxon>
        <taxon>Weeksellaceae</taxon>
        <taxon>Chryseobacterium group</taxon>
        <taxon>Chryseobacterium</taxon>
    </lineage>
</organism>
<name>A0A9Q3UY19_9FLAO</name>
<proteinExistence type="predicted"/>
<accession>A0A9Q3UY19</accession>
<protein>
    <submittedName>
        <fullName evidence="5">T9SS type A sorting domain-containing protein</fullName>
    </submittedName>
</protein>
<reference evidence="6" key="2">
    <citation type="submission" date="2023-07" db="EMBL/GenBank/DDBJ databases">
        <title>Description of novel Chryseobacterium sp. strain C-2.</title>
        <authorList>
            <person name="Saticioglu I.B."/>
        </authorList>
    </citation>
    <scope>NUCLEOTIDE SEQUENCE [LARGE SCALE GENOMIC DNA]</scope>
    <source>
        <strain evidence="6">C-2</strain>
    </source>
</reference>
<feature type="chain" id="PRO_5040317900" evidence="2">
    <location>
        <begin position="19"/>
        <end position="285"/>
    </location>
</feature>
<evidence type="ECO:0000313" key="5">
    <source>
        <dbReference type="EMBL" id="MCC9036692.1"/>
    </source>
</evidence>
<reference evidence="4" key="3">
    <citation type="submission" date="2024-05" db="EMBL/GenBank/DDBJ databases">
        <title>Description of novel Chryseobacterium sp. strain C-2.</title>
        <authorList>
            <person name="Saticioglu I.B."/>
        </authorList>
    </citation>
    <scope>NUCLEOTIDE SEQUENCE</scope>
    <source>
        <strain evidence="4">C-2</strain>
    </source>
</reference>
<dbReference type="Proteomes" id="UP001107960">
    <property type="component" value="Unassembled WGS sequence"/>
</dbReference>
<evidence type="ECO:0000256" key="2">
    <source>
        <dbReference type="SAM" id="SignalP"/>
    </source>
</evidence>
<dbReference type="Proteomes" id="UP000603715">
    <property type="component" value="Unassembled WGS sequence"/>
</dbReference>
<feature type="domain" description="Secretion system C-terminal sorting" evidence="3">
    <location>
        <begin position="217"/>
        <end position="283"/>
    </location>
</feature>
<evidence type="ECO:0000313" key="7">
    <source>
        <dbReference type="Proteomes" id="UP001107960"/>
    </source>
</evidence>
<dbReference type="EMBL" id="JAJJML010000001">
    <property type="protein sequence ID" value="MCC9036692.1"/>
    <property type="molecule type" value="Genomic_DNA"/>
</dbReference>
<feature type="signal peptide" evidence="2">
    <location>
        <begin position="1"/>
        <end position="18"/>
    </location>
</feature>
<dbReference type="EMBL" id="JACXXP010000061">
    <property type="protein sequence ID" value="MBD3907257.1"/>
    <property type="molecule type" value="Genomic_DNA"/>
</dbReference>
<dbReference type="Pfam" id="PF13287">
    <property type="entry name" value="Fn3_assoc"/>
    <property type="match status" value="1"/>
</dbReference>
<dbReference type="InterPro" id="IPR026444">
    <property type="entry name" value="Secre_tail"/>
</dbReference>
<sequence>MKKFLFFISLFSSIFFFSQINMSLATHYYYSYQMTIQGNGTIYYTEDGTTPTLSSSSAVNSINILIDQNKEIKAFLVSSTGNTSAVFTKKYFTGAIPDAHIFFKPPAGWTNGACVRVEMINPNSIDGFVVDNLGSGYSMNNIGCDGWYKITKSFETANVSFTNCYLYQNFPGNIDTPLIPMGSSIYYDFSNGVITNPPSCLLGTKDVKHKDVTLVKVYPNPVAEILQINTDKGFVEYEILDGTGRLVSKEKFSKTISVNHLSSGNYYVKLIDNKHDVVLVKFIKK</sequence>
<dbReference type="NCBIfam" id="TIGR04183">
    <property type="entry name" value="Por_Secre_tail"/>
    <property type="match status" value="1"/>
</dbReference>